<dbReference type="GO" id="GO:0005886">
    <property type="term" value="C:plasma membrane"/>
    <property type="evidence" value="ECO:0007669"/>
    <property type="project" value="UniProtKB-SubCell"/>
</dbReference>
<dbReference type="Proteomes" id="UP000204221">
    <property type="component" value="Chromosome"/>
</dbReference>
<keyword evidence="3" id="KW-0812">Transmembrane</keyword>
<evidence type="ECO:0000313" key="6">
    <source>
        <dbReference type="EMBL" id="ASO17936.1"/>
    </source>
</evidence>
<accession>A0A221VWK9</accession>
<keyword evidence="2" id="KW-1003">Cell membrane</keyword>
<keyword evidence="4" id="KW-1133">Transmembrane helix</keyword>
<evidence type="ECO:0000256" key="3">
    <source>
        <dbReference type="ARBA" id="ARBA00022692"/>
    </source>
</evidence>
<name>A0A221VWK9_9PSEU</name>
<comment type="subcellular location">
    <subcellularLocation>
        <location evidence="1">Cell membrane</location>
        <topology evidence="1">Multi-pass membrane protein</topology>
    </subcellularLocation>
</comment>
<sequence length="273" mass="28341">MVNAVLLAYSAALVFWPARSVHARLRLLRPTAVRRPSLPLRAPRCGRLVLLGIGVAAGWASAAVAGAMAGALLALTAWSRLAARRRRLHGLAEIRSWAEALGLMSAELRVGATPADAAESVARDAAPVVTEVLVGIASTARLGGDVPARLRGAAAGHPECAAALARLGRSWIAAERHGVPLADVLDAMRRDLEFRVATADGLAARLAGPRATGAVLAALPLLGVVLGEAMGADPFRVLFDHELGRLLLVVGVGLDCLGVWWMGRITAQGGWAS</sequence>
<proteinExistence type="predicted"/>
<dbReference type="KEGG" id="ahg:AHOG_01350"/>
<dbReference type="InterPro" id="IPR018076">
    <property type="entry name" value="T2SS_GspF_dom"/>
</dbReference>
<dbReference type="PANTHER" id="PTHR35007">
    <property type="entry name" value="INTEGRAL MEMBRANE PROTEIN-RELATED"/>
    <property type="match status" value="1"/>
</dbReference>
<dbReference type="RefSeq" id="WP_093939738.1">
    <property type="nucleotide sequence ID" value="NZ_CP022521.1"/>
</dbReference>
<evidence type="ECO:0000256" key="5">
    <source>
        <dbReference type="ARBA" id="ARBA00023136"/>
    </source>
</evidence>
<organism evidence="6 7">
    <name type="scientific">Actinoalloteichus hoggarensis</name>
    <dbReference type="NCBI Taxonomy" id="1470176"/>
    <lineage>
        <taxon>Bacteria</taxon>
        <taxon>Bacillati</taxon>
        <taxon>Actinomycetota</taxon>
        <taxon>Actinomycetes</taxon>
        <taxon>Pseudonocardiales</taxon>
        <taxon>Pseudonocardiaceae</taxon>
        <taxon>Actinoalloteichus</taxon>
    </lineage>
</organism>
<evidence type="ECO:0000256" key="1">
    <source>
        <dbReference type="ARBA" id="ARBA00004651"/>
    </source>
</evidence>
<dbReference type="EMBL" id="CP022521">
    <property type="protein sequence ID" value="ASO17936.1"/>
    <property type="molecule type" value="Genomic_DNA"/>
</dbReference>
<keyword evidence="5" id="KW-0472">Membrane</keyword>
<dbReference type="PANTHER" id="PTHR35007:SF4">
    <property type="entry name" value="CONSERVED TRANSMEMBRANE PROTEIN-RELATED"/>
    <property type="match status" value="1"/>
</dbReference>
<gene>
    <name evidence="6" type="ORF">AHOG_01350</name>
</gene>
<dbReference type="Pfam" id="PF00482">
    <property type="entry name" value="T2SSF"/>
    <property type="match status" value="1"/>
</dbReference>
<dbReference type="AlphaFoldDB" id="A0A221VWK9"/>
<evidence type="ECO:0000313" key="7">
    <source>
        <dbReference type="Proteomes" id="UP000204221"/>
    </source>
</evidence>
<dbReference type="OrthoDB" id="3712305at2"/>
<keyword evidence="7" id="KW-1185">Reference proteome</keyword>
<reference evidence="6 7" key="1">
    <citation type="submission" date="2017-07" db="EMBL/GenBank/DDBJ databases">
        <title>Complete genome sequence of Actinoalloteichus hoggarensis DSM 45943, type strain of Actinoalloteichus hoggarensis.</title>
        <authorList>
            <person name="Ruckert C."/>
            <person name="Nouioui I."/>
            <person name="Willmese J."/>
            <person name="van Wezel G."/>
            <person name="Klenk H.-P."/>
            <person name="Kalinowski J."/>
            <person name="Zotchev S.B."/>
        </authorList>
    </citation>
    <scope>NUCLEOTIDE SEQUENCE [LARGE SCALE GENOMIC DNA]</scope>
    <source>
        <strain evidence="6 7">DSM 45943</strain>
    </source>
</reference>
<evidence type="ECO:0000256" key="2">
    <source>
        <dbReference type="ARBA" id="ARBA00022475"/>
    </source>
</evidence>
<protein>
    <submittedName>
        <fullName evidence="6">Bacterial type II secretion system protein F domain protein</fullName>
    </submittedName>
</protein>
<evidence type="ECO:0000256" key="4">
    <source>
        <dbReference type="ARBA" id="ARBA00022989"/>
    </source>
</evidence>